<evidence type="ECO:0000256" key="2">
    <source>
        <dbReference type="ARBA" id="ARBA00022729"/>
    </source>
</evidence>
<keyword evidence="5" id="KW-0449">Lipoprotein</keyword>
<evidence type="ECO:0000256" key="6">
    <source>
        <dbReference type="SAM" id="SignalP"/>
    </source>
</evidence>
<dbReference type="RefSeq" id="WP_277530347.1">
    <property type="nucleotide sequence ID" value="NZ_JAPDIA010000003.1"/>
</dbReference>
<evidence type="ECO:0000256" key="3">
    <source>
        <dbReference type="ARBA" id="ARBA00023136"/>
    </source>
</evidence>
<dbReference type="InterPro" id="IPR006059">
    <property type="entry name" value="SBP"/>
</dbReference>
<evidence type="ECO:0000256" key="5">
    <source>
        <dbReference type="ARBA" id="ARBA00023288"/>
    </source>
</evidence>
<dbReference type="Gene3D" id="3.40.190.10">
    <property type="entry name" value="Periplasmic binding protein-like II"/>
    <property type="match status" value="2"/>
</dbReference>
<evidence type="ECO:0000256" key="1">
    <source>
        <dbReference type="ARBA" id="ARBA00022475"/>
    </source>
</evidence>
<organism evidence="7 8">
    <name type="scientific">Cohnella rhizosphaerae</name>
    <dbReference type="NCBI Taxonomy" id="1457232"/>
    <lineage>
        <taxon>Bacteria</taxon>
        <taxon>Bacillati</taxon>
        <taxon>Bacillota</taxon>
        <taxon>Bacilli</taxon>
        <taxon>Bacillales</taxon>
        <taxon>Paenibacillaceae</taxon>
        <taxon>Cohnella</taxon>
    </lineage>
</organism>
<dbReference type="Pfam" id="PF13416">
    <property type="entry name" value="SBP_bac_8"/>
    <property type="match status" value="1"/>
</dbReference>
<dbReference type="SUPFAM" id="SSF53850">
    <property type="entry name" value="Periplasmic binding protein-like II"/>
    <property type="match status" value="1"/>
</dbReference>
<evidence type="ECO:0000256" key="4">
    <source>
        <dbReference type="ARBA" id="ARBA00023139"/>
    </source>
</evidence>
<reference evidence="7" key="1">
    <citation type="submission" date="2022-10" db="EMBL/GenBank/DDBJ databases">
        <title>Comparative genomic analysis of Cohnella hashimotonis sp. nov., isolated from the International Space Station.</title>
        <authorList>
            <person name="Simpson A."/>
            <person name="Venkateswaran K."/>
        </authorList>
    </citation>
    <scope>NUCLEOTIDE SEQUENCE</scope>
    <source>
        <strain evidence="7">DSM 28161</strain>
    </source>
</reference>
<dbReference type="InterPro" id="IPR050490">
    <property type="entry name" value="Bact_solute-bd_prot1"/>
</dbReference>
<feature type="chain" id="PRO_5040885322" evidence="6">
    <location>
        <begin position="21"/>
        <end position="545"/>
    </location>
</feature>
<accession>A0A9X4KR10</accession>
<sequence length="545" mass="60230">MVMKQLSGGVVLALTVAALAACGGNNGNNGASGSPTASAQAASSPAAGASASSAASASADYGDTGGLKLPLVDKPTTINWMLVGDSPVNDKMIVKEIEKRTGITVNFQTYASSTYQDKLKVTVASGKLPDIFHGLTAAELKKLGKQGAVVPINDYADMLPNFKKLYMEENDWVVKSYGDESGKIYTWPIYDMNRAVNHGFLYRKDIFEKNGIPEWTDTEGFYQALKKLKELYPDSYPYASKSTVNIFKDFAYGWGIGGANYPVYYDEAAKTWKFASTQPESKDMLDFMKKLYNEKLLDPEFITDTQDSWTSKMTSGKSFVTFDWIGRLDLFYNQVKDANPAYDLRYGNPVGPTGHVRSLPKIEAGWSITVANNANKEASLKLLDYLTSPSGAALMTLGVEGQTFNFDANGKPVYPELANEPAVDIKVLENKYGMWLEGAYLRPDHRSVYFNYTEKEQEAQDKITNGDKFEPLDPVLNFTDDETATIAELQTSLQKAAEEFNTRYVLDKKYGDAEWEAWKTNADKLGAAKLAKIFNDAQQRFDSAK</sequence>
<comment type="caution">
    <text evidence="7">The sequence shown here is derived from an EMBL/GenBank/DDBJ whole genome shotgun (WGS) entry which is preliminary data.</text>
</comment>
<keyword evidence="1" id="KW-1003">Cell membrane</keyword>
<evidence type="ECO:0000313" key="7">
    <source>
        <dbReference type="EMBL" id="MDG0809192.1"/>
    </source>
</evidence>
<dbReference type="PROSITE" id="PS51257">
    <property type="entry name" value="PROKAR_LIPOPROTEIN"/>
    <property type="match status" value="1"/>
</dbReference>
<keyword evidence="3" id="KW-0472">Membrane</keyword>
<feature type="signal peptide" evidence="6">
    <location>
        <begin position="1"/>
        <end position="20"/>
    </location>
</feature>
<dbReference type="EMBL" id="JAPDIA010000003">
    <property type="protein sequence ID" value="MDG0809192.1"/>
    <property type="molecule type" value="Genomic_DNA"/>
</dbReference>
<dbReference type="AlphaFoldDB" id="A0A9X4KR10"/>
<keyword evidence="4" id="KW-0564">Palmitate</keyword>
<dbReference type="PANTHER" id="PTHR43649:SF33">
    <property type="entry name" value="POLYGALACTURONAN_RHAMNOGALACTURONAN-BINDING PROTEIN YTCQ"/>
    <property type="match status" value="1"/>
</dbReference>
<gene>
    <name evidence="7" type="ORF">OMP40_07240</name>
</gene>
<proteinExistence type="predicted"/>
<dbReference type="PANTHER" id="PTHR43649">
    <property type="entry name" value="ARABINOSE-BINDING PROTEIN-RELATED"/>
    <property type="match status" value="1"/>
</dbReference>
<evidence type="ECO:0000313" key="8">
    <source>
        <dbReference type="Proteomes" id="UP001153404"/>
    </source>
</evidence>
<keyword evidence="2 6" id="KW-0732">Signal</keyword>
<dbReference type="Proteomes" id="UP001153404">
    <property type="component" value="Unassembled WGS sequence"/>
</dbReference>
<protein>
    <submittedName>
        <fullName evidence="7">Extracellular solute-binding protein</fullName>
    </submittedName>
</protein>
<keyword evidence="8" id="KW-1185">Reference proteome</keyword>
<name>A0A9X4KR10_9BACL</name>